<dbReference type="EMBL" id="BMHA01000007">
    <property type="protein sequence ID" value="GGI06791.1"/>
    <property type="molecule type" value="Genomic_DNA"/>
</dbReference>
<gene>
    <name evidence="1" type="ORF">GCM10011354_20860</name>
</gene>
<dbReference type="Proteomes" id="UP000650511">
    <property type="component" value="Unassembled WGS sequence"/>
</dbReference>
<name>A0A8J3ES87_9ACTN</name>
<sequence>MSPYVALWNRLADFDPADLDDAFARSALVKASLMRITLHAVDAREYPVLHQAMLPTLRATRLGDRRFTGGGLTAADADALVPALVAFAAEPRDRAACEAHLAELVDTAPGPGLWWALRAFAPLVHAPTDDPWSFGRRPRFVAAPTSAPRPPADVALQHLVRRHLAGFGPASVADVAQFTLRRRTDVRAAIAALAAELVVHEGPEGEVLHDVADGLLPDEDVPAPPRLLAMWDSVLLAHADRRRVLPTELRPLVIRRNGDVLPTVLVDGRVSGVWRPVEDGIEVTPLAPIPAPDWKELAGEARSLATLFAGRDPRAYARFGHWWSALPSAGRRLLAA</sequence>
<evidence type="ECO:0000313" key="2">
    <source>
        <dbReference type="Proteomes" id="UP000650511"/>
    </source>
</evidence>
<keyword evidence="2" id="KW-1185">Reference proteome</keyword>
<reference evidence="1" key="2">
    <citation type="submission" date="2020-09" db="EMBL/GenBank/DDBJ databases">
        <authorList>
            <person name="Sun Q."/>
            <person name="Zhou Y."/>
        </authorList>
    </citation>
    <scope>NUCLEOTIDE SEQUENCE</scope>
    <source>
        <strain evidence="1">CGMCC 1.14988</strain>
    </source>
</reference>
<protein>
    <recommendedName>
        <fullName evidence="3">Winged helix DNA-binding domain-containing protein</fullName>
    </recommendedName>
</protein>
<dbReference type="AlphaFoldDB" id="A0A8J3ES87"/>
<evidence type="ECO:0000313" key="1">
    <source>
        <dbReference type="EMBL" id="GGI06791.1"/>
    </source>
</evidence>
<accession>A0A8J3ES87</accession>
<dbReference type="Pfam" id="PF06224">
    <property type="entry name" value="AlkZ-like"/>
    <property type="match status" value="1"/>
</dbReference>
<evidence type="ECO:0008006" key="3">
    <source>
        <dbReference type="Google" id="ProtNLM"/>
    </source>
</evidence>
<dbReference type="PANTHER" id="PTHR38479">
    <property type="entry name" value="LMO0824 PROTEIN"/>
    <property type="match status" value="1"/>
</dbReference>
<proteinExistence type="predicted"/>
<reference evidence="1" key="1">
    <citation type="journal article" date="2014" name="Int. J. Syst. Evol. Microbiol.">
        <title>Complete genome sequence of Corynebacterium casei LMG S-19264T (=DSM 44701T), isolated from a smear-ripened cheese.</title>
        <authorList>
            <consortium name="US DOE Joint Genome Institute (JGI-PGF)"/>
            <person name="Walter F."/>
            <person name="Albersmeier A."/>
            <person name="Kalinowski J."/>
            <person name="Ruckert C."/>
        </authorList>
    </citation>
    <scope>NUCLEOTIDE SEQUENCE</scope>
    <source>
        <strain evidence="1">CGMCC 1.14988</strain>
    </source>
</reference>
<dbReference type="PANTHER" id="PTHR38479:SF2">
    <property type="entry name" value="WINGED HELIX DNA-BINDING DOMAIN-CONTAINING PROTEIN"/>
    <property type="match status" value="1"/>
</dbReference>
<comment type="caution">
    <text evidence="1">The sequence shown here is derived from an EMBL/GenBank/DDBJ whole genome shotgun (WGS) entry which is preliminary data.</text>
</comment>
<organism evidence="1 2">
    <name type="scientific">Egicoccus halophilus</name>
    <dbReference type="NCBI Taxonomy" id="1670830"/>
    <lineage>
        <taxon>Bacteria</taxon>
        <taxon>Bacillati</taxon>
        <taxon>Actinomycetota</taxon>
        <taxon>Nitriliruptoria</taxon>
        <taxon>Egicoccales</taxon>
        <taxon>Egicoccaceae</taxon>
        <taxon>Egicoccus</taxon>
    </lineage>
</organism>
<dbReference type="InterPro" id="IPR009351">
    <property type="entry name" value="AlkZ-like"/>
</dbReference>